<dbReference type="Gene3D" id="2.40.160.20">
    <property type="match status" value="1"/>
</dbReference>
<evidence type="ECO:0000313" key="3">
    <source>
        <dbReference type="EMBL" id="SOD80593.1"/>
    </source>
</evidence>
<gene>
    <name evidence="3" type="ORF">SAMN06269250_1480</name>
</gene>
<comment type="similarity">
    <text evidence="1">Belongs to the UPF0311 family.</text>
</comment>
<sequence length="180" mass="19727">MSRLIKSGYIFILLAICSQQAFAQKVQTPAAPGLSFVGQLNVKIGPAYVVGETPHGLRRIIPILGGTVEGPGLKGEILPGGSDWQVVRKDGVAELEAHYQFKTDDGVIIYIKNVGLRVATPDIAARIGRGEQVSPNEYYFRAIPKFEAPAGKYDWMNNAIFICTAFRNPENVVIQVWKVL</sequence>
<dbReference type="Pfam" id="PF11578">
    <property type="entry name" value="DUF3237"/>
    <property type="match status" value="1"/>
</dbReference>
<evidence type="ECO:0000313" key="4">
    <source>
        <dbReference type="Proteomes" id="UP000219452"/>
    </source>
</evidence>
<name>A0A286FBL6_9BACT</name>
<dbReference type="HAMAP" id="MF_00775">
    <property type="entry name" value="UPF0311"/>
    <property type="match status" value="1"/>
</dbReference>
<dbReference type="AlphaFoldDB" id="A0A286FBL6"/>
<protein>
    <recommendedName>
        <fullName evidence="1">UPF0311 protein SAMN06269250_1480</fullName>
    </recommendedName>
</protein>
<feature type="signal peptide" evidence="2">
    <location>
        <begin position="1"/>
        <end position="23"/>
    </location>
</feature>
<accession>A0A286FBL6</accession>
<evidence type="ECO:0000256" key="2">
    <source>
        <dbReference type="SAM" id="SignalP"/>
    </source>
</evidence>
<dbReference type="PANTHER" id="PTHR37315">
    <property type="entry name" value="UPF0311 PROTEIN BLR7842"/>
    <property type="match status" value="1"/>
</dbReference>
<dbReference type="EMBL" id="OCNH01000001">
    <property type="protein sequence ID" value="SOD80593.1"/>
    <property type="molecule type" value="Genomic_DNA"/>
</dbReference>
<organism evidence="3 4">
    <name type="scientific">Spirosoma fluviale</name>
    <dbReference type="NCBI Taxonomy" id="1597977"/>
    <lineage>
        <taxon>Bacteria</taxon>
        <taxon>Pseudomonadati</taxon>
        <taxon>Bacteroidota</taxon>
        <taxon>Cytophagia</taxon>
        <taxon>Cytophagales</taxon>
        <taxon>Cytophagaceae</taxon>
        <taxon>Spirosoma</taxon>
    </lineage>
</organism>
<dbReference type="InterPro" id="IPR020915">
    <property type="entry name" value="UPF0311"/>
</dbReference>
<proteinExistence type="inferred from homology"/>
<dbReference type="PANTHER" id="PTHR37315:SF1">
    <property type="entry name" value="UPF0311 PROTEIN BLR7842"/>
    <property type="match status" value="1"/>
</dbReference>
<dbReference type="OrthoDB" id="572332at2"/>
<evidence type="ECO:0000256" key="1">
    <source>
        <dbReference type="HAMAP-Rule" id="MF_00775"/>
    </source>
</evidence>
<dbReference type="RefSeq" id="WP_097125115.1">
    <property type="nucleotide sequence ID" value="NZ_OCNH01000001.1"/>
</dbReference>
<dbReference type="Proteomes" id="UP000219452">
    <property type="component" value="Unassembled WGS sequence"/>
</dbReference>
<feature type="chain" id="PRO_5012176886" description="UPF0311 protein SAMN06269250_1480" evidence="2">
    <location>
        <begin position="24"/>
        <end position="180"/>
    </location>
</feature>
<keyword evidence="4" id="KW-1185">Reference proteome</keyword>
<reference evidence="4" key="1">
    <citation type="submission" date="2017-09" db="EMBL/GenBank/DDBJ databases">
        <authorList>
            <person name="Varghese N."/>
            <person name="Submissions S."/>
        </authorList>
    </citation>
    <scope>NUCLEOTIDE SEQUENCE [LARGE SCALE GENOMIC DNA]</scope>
    <source>
        <strain evidence="4">DSM 29961</strain>
    </source>
</reference>
<keyword evidence="2" id="KW-0732">Signal</keyword>